<evidence type="ECO:0000313" key="2">
    <source>
        <dbReference type="Proteomes" id="UP001261666"/>
    </source>
</evidence>
<accession>A0ACC6IFS1</accession>
<keyword evidence="2" id="KW-1185">Reference proteome</keyword>
<protein>
    <submittedName>
        <fullName evidence="1">MFS family permease</fullName>
    </submittedName>
</protein>
<proteinExistence type="predicted"/>
<dbReference type="EMBL" id="JAVIZJ010000003">
    <property type="protein sequence ID" value="MDR6209460.1"/>
    <property type="molecule type" value="Genomic_DNA"/>
</dbReference>
<name>A0ACC6IFS1_9ACTN</name>
<reference evidence="1" key="1">
    <citation type="submission" date="2023-08" db="EMBL/GenBank/DDBJ databases">
        <title>Functional and genomic diversity of the sorghum phyllosphere microbiome.</title>
        <authorList>
            <person name="Shade A."/>
        </authorList>
    </citation>
    <scope>NUCLEOTIDE SEQUENCE</scope>
    <source>
        <strain evidence="1">SORGH_AS_0885</strain>
    </source>
</reference>
<comment type="caution">
    <text evidence="1">The sequence shown here is derived from an EMBL/GenBank/DDBJ whole genome shotgun (WGS) entry which is preliminary data.</text>
</comment>
<dbReference type="Proteomes" id="UP001261666">
    <property type="component" value="Unassembled WGS sequence"/>
</dbReference>
<evidence type="ECO:0000313" key="1">
    <source>
        <dbReference type="EMBL" id="MDR6209460.1"/>
    </source>
</evidence>
<sequence length="440" mass="43103">MTAGSDAVAPTTPFAGGPDEAARIQRRTVVVLVLAQAVGAVGITIGIATASLLARDLSGSDAQAGLAQTAQVVGAAAAAYALAGLMASRGRRVGLLAGMLTGAAGAALAVVAGVIGSMALLLVGSALLGAMTAANSGSRYAAVDLAAPLRRGRALSLVVWATTVGAVAGPNLTGVSGWIARRIGVPELTGPFVIGAVAMLLAALVVGVGLRPDPLLTARRFAAGTAGSTPVRRRGIDWAVVREVLATRPAVTAAVVALACAHAVMVAVMVMTPLHMEHGGAELDVIGLVISIHVLGMFAFSPLVGLVADRGGRGPALGIGAAVLLVALGLAGTSPEGHSWHIATGLFLLGLGWSFATVAASTAIADGTPLEARTDVQGASDMVMGLTAAVGGALAGVVVGAWGFGWLAAGAAVLVLALFGAAAVTVRAGAARSDEGHDPT</sequence>
<gene>
    <name evidence="1" type="ORF">QE364_001160</name>
</gene>
<organism evidence="1 2">
    <name type="scientific">Nocardioides zeae</name>
    <dbReference type="NCBI Taxonomy" id="1457234"/>
    <lineage>
        <taxon>Bacteria</taxon>
        <taxon>Bacillati</taxon>
        <taxon>Actinomycetota</taxon>
        <taxon>Actinomycetes</taxon>
        <taxon>Propionibacteriales</taxon>
        <taxon>Nocardioidaceae</taxon>
        <taxon>Nocardioides</taxon>
    </lineage>
</organism>